<dbReference type="PROSITE" id="PS00036">
    <property type="entry name" value="BZIP_BASIC"/>
    <property type="match status" value="1"/>
</dbReference>
<proteinExistence type="inferred from homology"/>
<name>A0A7N8YKB3_9TELE</name>
<feature type="signal peptide" evidence="7">
    <location>
        <begin position="1"/>
        <end position="16"/>
    </location>
</feature>
<dbReference type="Pfam" id="PF07716">
    <property type="entry name" value="bZIP_2"/>
    <property type="match status" value="1"/>
</dbReference>
<dbReference type="PANTHER" id="PTHR15284">
    <property type="entry name" value="NUCLEAR FACTOR INTERLEUKIN-3-REGULATED PROTEIN"/>
    <property type="match status" value="1"/>
</dbReference>
<evidence type="ECO:0000256" key="3">
    <source>
        <dbReference type="ARBA" id="ARBA00023125"/>
    </source>
</evidence>
<evidence type="ECO:0000313" key="10">
    <source>
        <dbReference type="Proteomes" id="UP000261640"/>
    </source>
</evidence>
<evidence type="ECO:0000256" key="7">
    <source>
        <dbReference type="SAM" id="SignalP"/>
    </source>
</evidence>
<feature type="chain" id="PRO_5031563338" evidence="7">
    <location>
        <begin position="17"/>
        <end position="517"/>
    </location>
</feature>
<dbReference type="InterPro" id="IPR047229">
    <property type="entry name" value="NFIL3-like"/>
</dbReference>
<sequence>MILSTVLSLFTDGKLIFLPCASYVVENQTKSSNQVEKISPTHVDYSNVAGSTDACKQYGVHLNTCENIVSSEHNMQSVKQEVDSNDSYSGEDSLILAVALQGANRDLVGHKISAIPFKAKTTCRRKREFIPEEKKDTLYWERRRKNNEAAKRSREKRRINDMVLENKLMALGEENASLRAELLCLKLKFGLVSSAAYAQEAQKLSSSTTINLYQEFAPHSADQGPSSRNLEPLHMSNSCISVIKHSPHVPDSCTATKSRFSSCTPVDVKQEQAENGSYAQEGSSPYELYRNCMASPLSGVYSQPATFLQITRSSSNSPRSSDDGSVSKSSDGEDEQQVPKGLIPSVTDPRSVIVSTHKVPDASASALPHKLRIKAKTIQIKVETVDPGYEFCGKSSSPVTVSEGECYQTTQYSSAPTQFPLFPLSVQVTNIQDWSHQSEQWHENSTETLQDGCKRSRLTPSPIPSKSVVKEPSYIHSDAENLYITQDLVTLPAEVASLKRPIITQQGVIESVKSTAK</sequence>
<feature type="compositionally biased region" description="Low complexity" evidence="6">
    <location>
        <begin position="313"/>
        <end position="329"/>
    </location>
</feature>
<dbReference type="InterPro" id="IPR004827">
    <property type="entry name" value="bZIP"/>
</dbReference>
<dbReference type="Pfam" id="PF06529">
    <property type="entry name" value="Vert_IL3-reg_TF"/>
    <property type="match status" value="1"/>
</dbReference>
<accession>A0A7N8YKB3</accession>
<keyword evidence="7" id="KW-0732">Signal</keyword>
<evidence type="ECO:0000256" key="2">
    <source>
        <dbReference type="ARBA" id="ARBA00023015"/>
    </source>
</evidence>
<dbReference type="PANTHER" id="PTHR15284:SF1">
    <property type="entry name" value="NUCLEAR FACTOR INTERLEUKIN-3-REGULATED PROTEIN"/>
    <property type="match status" value="1"/>
</dbReference>
<dbReference type="InterPro" id="IPR047106">
    <property type="entry name" value="NFIL3-like_bZIP"/>
</dbReference>
<reference evidence="9" key="1">
    <citation type="submission" date="2025-08" db="UniProtKB">
        <authorList>
            <consortium name="Ensembl"/>
        </authorList>
    </citation>
    <scope>IDENTIFICATION</scope>
</reference>
<dbReference type="PROSITE" id="PS50217">
    <property type="entry name" value="BZIP"/>
    <property type="match status" value="1"/>
</dbReference>
<dbReference type="InterPro" id="IPR010533">
    <property type="entry name" value="Vert_IL3-reg_TF"/>
</dbReference>
<evidence type="ECO:0000256" key="1">
    <source>
        <dbReference type="ARBA" id="ARBA00006079"/>
    </source>
</evidence>
<keyword evidence="5" id="KW-0539">Nucleus</keyword>
<dbReference type="SUPFAM" id="SSF57959">
    <property type="entry name" value="Leucine zipper domain"/>
    <property type="match status" value="1"/>
</dbReference>
<feature type="region of interest" description="Disordered" evidence="6">
    <location>
        <begin position="311"/>
        <end position="349"/>
    </location>
</feature>
<evidence type="ECO:0000256" key="6">
    <source>
        <dbReference type="SAM" id="MobiDB-lite"/>
    </source>
</evidence>
<keyword evidence="3" id="KW-0238">DNA-binding</keyword>
<feature type="domain" description="BZIP" evidence="8">
    <location>
        <begin position="136"/>
        <end position="186"/>
    </location>
</feature>
<dbReference type="AlphaFoldDB" id="A0A7N8YKB3"/>
<evidence type="ECO:0000256" key="4">
    <source>
        <dbReference type="ARBA" id="ARBA00023163"/>
    </source>
</evidence>
<dbReference type="InterPro" id="IPR046347">
    <property type="entry name" value="bZIP_sf"/>
</dbReference>
<feature type="region of interest" description="Disordered" evidence="6">
    <location>
        <begin position="444"/>
        <end position="467"/>
    </location>
</feature>
<protein>
    <submittedName>
        <fullName evidence="9">Nuclear factor, interleukin 3 regulated</fullName>
    </submittedName>
</protein>
<dbReference type="GO" id="GO:0003677">
    <property type="term" value="F:DNA binding"/>
    <property type="evidence" value="ECO:0007669"/>
    <property type="project" value="UniProtKB-KW"/>
</dbReference>
<evidence type="ECO:0000259" key="8">
    <source>
        <dbReference type="PROSITE" id="PS50217"/>
    </source>
</evidence>
<dbReference type="CDD" id="cd14694">
    <property type="entry name" value="bZIP_NFIL3"/>
    <property type="match status" value="1"/>
</dbReference>
<keyword evidence="4" id="KW-0804">Transcription</keyword>
<organism evidence="9 10">
    <name type="scientific">Mastacembelus armatus</name>
    <name type="common">zig-zag eel</name>
    <dbReference type="NCBI Taxonomy" id="205130"/>
    <lineage>
        <taxon>Eukaryota</taxon>
        <taxon>Metazoa</taxon>
        <taxon>Chordata</taxon>
        <taxon>Craniata</taxon>
        <taxon>Vertebrata</taxon>
        <taxon>Euteleostomi</taxon>
        <taxon>Actinopterygii</taxon>
        <taxon>Neopterygii</taxon>
        <taxon>Teleostei</taxon>
        <taxon>Neoteleostei</taxon>
        <taxon>Acanthomorphata</taxon>
        <taxon>Anabantaria</taxon>
        <taxon>Synbranchiformes</taxon>
        <taxon>Mastacembelidae</taxon>
        <taxon>Mastacembelus</taxon>
    </lineage>
</organism>
<dbReference type="FunFam" id="1.20.5.170:FF:000025">
    <property type="entry name" value="nuclear factor interleukin-3-regulated protein-like"/>
    <property type="match status" value="1"/>
</dbReference>
<dbReference type="GeneTree" id="ENSGT00940000160540"/>
<keyword evidence="10" id="KW-1185">Reference proteome</keyword>
<comment type="similarity">
    <text evidence="1">Belongs to the bZIP family. NFIL3 subfamily.</text>
</comment>
<dbReference type="SMART" id="SM00338">
    <property type="entry name" value="BRLZ"/>
    <property type="match status" value="1"/>
</dbReference>
<dbReference type="Gene3D" id="1.20.5.170">
    <property type="match status" value="1"/>
</dbReference>
<dbReference type="GO" id="GO:0006351">
    <property type="term" value="P:DNA-templated transcription"/>
    <property type="evidence" value="ECO:0007669"/>
    <property type="project" value="InterPro"/>
</dbReference>
<dbReference type="InParanoid" id="A0A7N8YKB3"/>
<evidence type="ECO:0000256" key="5">
    <source>
        <dbReference type="ARBA" id="ARBA00023242"/>
    </source>
</evidence>
<dbReference type="Ensembl" id="ENSMAMT00000047335.1">
    <property type="protein sequence ID" value="ENSMAMP00000066513.1"/>
    <property type="gene ID" value="ENSMAMG00000025536.1"/>
</dbReference>
<evidence type="ECO:0000313" key="9">
    <source>
        <dbReference type="Ensembl" id="ENSMAMP00000066513.1"/>
    </source>
</evidence>
<keyword evidence="2" id="KW-0805">Transcription regulation</keyword>
<dbReference type="Proteomes" id="UP000261640">
    <property type="component" value="Unplaced"/>
</dbReference>
<dbReference type="GO" id="GO:0005634">
    <property type="term" value="C:nucleus"/>
    <property type="evidence" value="ECO:0007669"/>
    <property type="project" value="InterPro"/>
</dbReference>
<dbReference type="FunCoup" id="A0A7N8YKB3">
    <property type="interactions" value="893"/>
</dbReference>
<dbReference type="GO" id="GO:0007623">
    <property type="term" value="P:circadian rhythm"/>
    <property type="evidence" value="ECO:0007669"/>
    <property type="project" value="InterPro"/>
</dbReference>
<reference evidence="9" key="2">
    <citation type="submission" date="2025-09" db="UniProtKB">
        <authorList>
            <consortium name="Ensembl"/>
        </authorList>
    </citation>
    <scope>IDENTIFICATION</scope>
</reference>
<dbReference type="GO" id="GO:0003700">
    <property type="term" value="F:DNA-binding transcription factor activity"/>
    <property type="evidence" value="ECO:0007669"/>
    <property type="project" value="InterPro"/>
</dbReference>